<name>A0ACB7J562_PLECO</name>
<keyword evidence="2" id="KW-1185">Reference proteome</keyword>
<proteinExistence type="predicted"/>
<dbReference type="Proteomes" id="UP000824881">
    <property type="component" value="Unassembled WGS sequence"/>
</dbReference>
<gene>
    <name evidence="1" type="ORF">CCMSSC00406_0007865</name>
</gene>
<protein>
    <submittedName>
        <fullName evidence="1">Uncharacterized protein</fullName>
    </submittedName>
</protein>
<evidence type="ECO:0000313" key="1">
    <source>
        <dbReference type="EMBL" id="KAG9224361.1"/>
    </source>
</evidence>
<comment type="caution">
    <text evidence="1">The sequence shown here is derived from an EMBL/GenBank/DDBJ whole genome shotgun (WGS) entry which is preliminary data.</text>
</comment>
<sequence length="363" mass="39560">MAYTESLLRNGLAVDLRASSASGRLNRESAADPPRSYKASPPPARLHAIIQTHRLPLSRRSPPRDPDSLDNACPKRTEGGSFCEAVEFACCSGIGAALAVKTAKYSTNPNIHIVGRSKASAEKVLAELKAANKDGQYQFHECDVSLLSNARTLASTLAQQLPKINLLVLSPGILSMNGRTDTTEGHDVKMVLHYYTRALFIDSLVPNLKAATDAKEDARVMSVLDSLRGDYKKVLWDDLELKKSFTLGNAAQHCMAFTDVAVQRFARLNPTISFQHSYPSLVATNIGRSLPWYAAAPLTTLSKVFGSAAEDTAEFFYDALVNPAMATGPHFVDSKGKEVQKAESPEDVQEKIWEHTKSVIEGQ</sequence>
<reference evidence="1 2" key="1">
    <citation type="journal article" date="2021" name="Appl. Environ. Microbiol.">
        <title>Genetic linkage and physical mapping for an oyster mushroom Pleurotus cornucopiae and QTL analysis for the trait cap color.</title>
        <authorList>
            <person name="Zhang Y."/>
            <person name="Gao W."/>
            <person name="Sonnenberg A."/>
            <person name="Chen Q."/>
            <person name="Zhang J."/>
            <person name="Huang C."/>
        </authorList>
    </citation>
    <scope>NUCLEOTIDE SEQUENCE [LARGE SCALE GENOMIC DNA]</scope>
    <source>
        <strain evidence="1">CCMSSC00406</strain>
    </source>
</reference>
<accession>A0ACB7J562</accession>
<organism evidence="1 2">
    <name type="scientific">Pleurotus cornucopiae</name>
    <name type="common">Cornucopia mushroom</name>
    <dbReference type="NCBI Taxonomy" id="5321"/>
    <lineage>
        <taxon>Eukaryota</taxon>
        <taxon>Fungi</taxon>
        <taxon>Dikarya</taxon>
        <taxon>Basidiomycota</taxon>
        <taxon>Agaricomycotina</taxon>
        <taxon>Agaricomycetes</taxon>
        <taxon>Agaricomycetidae</taxon>
        <taxon>Agaricales</taxon>
        <taxon>Pleurotineae</taxon>
        <taxon>Pleurotaceae</taxon>
        <taxon>Pleurotus</taxon>
    </lineage>
</organism>
<dbReference type="EMBL" id="WQMT02000004">
    <property type="protein sequence ID" value="KAG9224361.1"/>
    <property type="molecule type" value="Genomic_DNA"/>
</dbReference>
<evidence type="ECO:0000313" key="2">
    <source>
        <dbReference type="Proteomes" id="UP000824881"/>
    </source>
</evidence>